<dbReference type="HOGENOM" id="CLU_085978_0_0_7"/>
<proteinExistence type="predicted"/>
<dbReference type="CDD" id="cd22323">
    <property type="entry name" value="EcoRV-like"/>
    <property type="match status" value="1"/>
</dbReference>
<dbReference type="eggNOG" id="ENOG502Z7I0">
    <property type="taxonomic scope" value="Bacteria"/>
</dbReference>
<dbReference type="InterPro" id="IPR037057">
    <property type="entry name" value="DNA_rep_MutH/T2_RE_sf"/>
</dbReference>
<sequence length="261" mass="30274">MNKKAFIESFRDFLSNLESKICQPNHQWKIKGFIDSDTHIFSLSNDTKVISKILEIHIFPYILEFAKTHHFNVVLPYHQNYYPDLSFVSQKDSTIKYAIDLKTTYRNENNPKLCNGFTLGSHGEYFKNRESNKNIQFPYKDYLGHFCLGVIYDRVKIDELKRYKLDDLGKIQSVIQNLTLFFVEKYKIASDCSGSGNTANIGSIKNIDDILNEKGVFADLGESLFDDYWINYGKITITDSQGKTKNITKLSEYLTYRGKSQ</sequence>
<reference evidence="4 5" key="1">
    <citation type="journal article" date="2003" name="Proc. Natl. Acad. Sci. U.S.A.">
        <title>The complete genome sequence of the carcinogenic bacterium Helicobacter hepaticus.</title>
        <authorList>
            <person name="Suerbaum S."/>
            <person name="Josenhans C."/>
            <person name="Sterzenbach T."/>
            <person name="Drescher B."/>
            <person name="Brandt P."/>
            <person name="Bell M."/>
            <person name="Droege M."/>
            <person name="Fartmann B."/>
            <person name="Fischer H.-P."/>
            <person name="Ge Z."/>
            <person name="Hoerster A."/>
            <person name="Holland R."/>
            <person name="Klein K."/>
            <person name="Koenig J."/>
            <person name="Macko L."/>
            <person name="Mendz G.L."/>
            <person name="Nyakatura G."/>
            <person name="Schauer D.B."/>
            <person name="Shen Z."/>
            <person name="Weber J."/>
            <person name="Frosch M."/>
            <person name="Fox J.G."/>
        </authorList>
    </citation>
    <scope>NUCLEOTIDE SEQUENCE [LARGE SCALE GENOMIC DNA]</scope>
    <source>
        <strain evidence="5">ATCC 51449 / 3B1</strain>
    </source>
</reference>
<dbReference type="GO" id="GO:0004519">
    <property type="term" value="F:endonuclease activity"/>
    <property type="evidence" value="ECO:0007669"/>
    <property type="project" value="UniProtKB-KW"/>
</dbReference>
<dbReference type="Proteomes" id="UP000002495">
    <property type="component" value="Chromosome"/>
</dbReference>
<dbReference type="GO" id="GO:0003677">
    <property type="term" value="F:DNA binding"/>
    <property type="evidence" value="ECO:0007669"/>
    <property type="project" value="InterPro"/>
</dbReference>
<protein>
    <submittedName>
        <fullName evidence="4">Type II restriction endonuclease</fullName>
    </submittedName>
</protein>
<dbReference type="InterPro" id="IPR019755">
    <property type="entry name" value="Restrct_endonuc_II_EcoRV_Pbac"/>
</dbReference>
<dbReference type="RefSeq" id="WP_011115083.1">
    <property type="nucleotide sequence ID" value="NC_004917.1"/>
</dbReference>
<keyword evidence="3" id="KW-0378">Hydrolase</keyword>
<dbReference type="OrthoDB" id="5917943at2"/>
<evidence type="ECO:0000256" key="2">
    <source>
        <dbReference type="ARBA" id="ARBA00022759"/>
    </source>
</evidence>
<dbReference type="STRING" id="235279.HH_0239"/>
<gene>
    <name evidence="4" type="ordered locus">HH_0239</name>
</gene>
<keyword evidence="5" id="KW-1185">Reference proteome</keyword>
<keyword evidence="1" id="KW-0540">Nuclease</keyword>
<evidence type="ECO:0000313" key="4">
    <source>
        <dbReference type="EMBL" id="AAP76836.1"/>
    </source>
</evidence>
<organism evidence="4 5">
    <name type="scientific">Helicobacter hepaticus (strain ATCC 51449 / 3B1)</name>
    <dbReference type="NCBI Taxonomy" id="235279"/>
    <lineage>
        <taxon>Bacteria</taxon>
        <taxon>Pseudomonadati</taxon>
        <taxon>Campylobacterota</taxon>
        <taxon>Epsilonproteobacteria</taxon>
        <taxon>Campylobacterales</taxon>
        <taxon>Helicobacteraceae</taxon>
        <taxon>Helicobacter</taxon>
    </lineage>
</organism>
<dbReference type="EMBL" id="AE017125">
    <property type="protein sequence ID" value="AAP76836.1"/>
    <property type="molecule type" value="Genomic_DNA"/>
</dbReference>
<evidence type="ECO:0000313" key="5">
    <source>
        <dbReference type="Proteomes" id="UP000002495"/>
    </source>
</evidence>
<dbReference type="InterPro" id="IPR015314">
    <property type="entry name" value="Restrct_endonuc_II_EcoRV"/>
</dbReference>
<name>Q7VJK4_HELHP</name>
<dbReference type="Pfam" id="PF09233">
    <property type="entry name" value="Endonuc-EcoRV"/>
    <property type="match status" value="1"/>
</dbReference>
<accession>Q7VJK4</accession>
<evidence type="ECO:0000256" key="1">
    <source>
        <dbReference type="ARBA" id="ARBA00022722"/>
    </source>
</evidence>
<keyword evidence="2 4" id="KW-0255">Endonuclease</keyword>
<dbReference type="SUPFAM" id="SSF52980">
    <property type="entry name" value="Restriction endonuclease-like"/>
    <property type="match status" value="1"/>
</dbReference>
<dbReference type="KEGG" id="hhe:HH_0239"/>
<dbReference type="AlphaFoldDB" id="Q7VJK4"/>
<dbReference type="InterPro" id="IPR011335">
    <property type="entry name" value="Restrct_endonuc-II-like"/>
</dbReference>
<dbReference type="REBASE" id="7193">
    <property type="entry name" value="HheORF238P"/>
</dbReference>
<dbReference type="PIRSF" id="PIRSF000995">
    <property type="entry name" value="RE_EcoRV"/>
    <property type="match status" value="1"/>
</dbReference>
<evidence type="ECO:0000256" key="3">
    <source>
        <dbReference type="ARBA" id="ARBA00022801"/>
    </source>
</evidence>
<dbReference type="Gene3D" id="3.40.600.10">
    <property type="entry name" value="DNA mismatch repair MutH/Restriction endonuclease, type II"/>
    <property type="match status" value="1"/>
</dbReference>
<dbReference type="GO" id="GO:0016787">
    <property type="term" value="F:hydrolase activity"/>
    <property type="evidence" value="ECO:0007669"/>
    <property type="project" value="UniProtKB-KW"/>
</dbReference>